<organism evidence="2 3">
    <name type="scientific">Microbulbifer echini</name>
    <dbReference type="NCBI Taxonomy" id="1529067"/>
    <lineage>
        <taxon>Bacteria</taxon>
        <taxon>Pseudomonadati</taxon>
        <taxon>Pseudomonadota</taxon>
        <taxon>Gammaproteobacteria</taxon>
        <taxon>Cellvibrionales</taxon>
        <taxon>Microbulbiferaceae</taxon>
        <taxon>Microbulbifer</taxon>
    </lineage>
</organism>
<accession>A0ABV4NLK2</accession>
<evidence type="ECO:0000313" key="3">
    <source>
        <dbReference type="Proteomes" id="UP001569414"/>
    </source>
</evidence>
<feature type="transmembrane region" description="Helical" evidence="1">
    <location>
        <begin position="34"/>
        <end position="55"/>
    </location>
</feature>
<name>A0ABV4NLK2_9GAMM</name>
<gene>
    <name evidence="2" type="ORF">ACCI51_06575</name>
</gene>
<keyword evidence="1" id="KW-1133">Transmembrane helix</keyword>
<reference evidence="2 3" key="1">
    <citation type="submission" date="2024-08" db="EMBL/GenBank/DDBJ databases">
        <authorList>
            <person name="Ishaq N."/>
        </authorList>
    </citation>
    <scope>NUCLEOTIDE SEQUENCE [LARGE SCALE GENOMIC DNA]</scope>
    <source>
        <strain evidence="2 3">JCM 30400</strain>
    </source>
</reference>
<protein>
    <submittedName>
        <fullName evidence="2">DUF2238 domain-containing protein</fullName>
    </submittedName>
</protein>
<feature type="transmembrane region" description="Helical" evidence="1">
    <location>
        <begin position="100"/>
        <end position="117"/>
    </location>
</feature>
<keyword evidence="3" id="KW-1185">Reference proteome</keyword>
<proteinExistence type="predicted"/>
<dbReference type="RefSeq" id="WP_371843034.1">
    <property type="nucleotide sequence ID" value="NZ_JBGMEL010000005.1"/>
</dbReference>
<comment type="caution">
    <text evidence="2">The sequence shown here is derived from an EMBL/GenBank/DDBJ whole genome shotgun (WGS) entry which is preliminary data.</text>
</comment>
<feature type="transmembrane region" description="Helical" evidence="1">
    <location>
        <begin position="62"/>
        <end position="80"/>
    </location>
</feature>
<dbReference type="Proteomes" id="UP001569414">
    <property type="component" value="Unassembled WGS sequence"/>
</dbReference>
<dbReference type="EMBL" id="JBGMEL010000005">
    <property type="protein sequence ID" value="MFA0790205.1"/>
    <property type="molecule type" value="Genomic_DNA"/>
</dbReference>
<evidence type="ECO:0000313" key="2">
    <source>
        <dbReference type="EMBL" id="MFA0790205.1"/>
    </source>
</evidence>
<sequence>MSSLRQHGYRLLLLAIFTLAWSWAAWEPLHPDDWLLENYLVFAALPIILLSTRIFPLSNVSYTLITLFMCLHVIGSHYTYAEVPFGVTLGEWLDTERNMYDRLVHFSFGLLLAYPAREILIRLAGLRGFWAYFFPVDITFALSSIYEIIEWLAARSVSPELGIAFLGSQGDIWDAQKDMLLAGLGAILAMSIVLALNLWLNANTWRDIRNSVRVPTGGRTLGETKLLQWWRKRHGH</sequence>
<feature type="transmembrane region" description="Helical" evidence="1">
    <location>
        <begin position="129"/>
        <end position="149"/>
    </location>
</feature>
<keyword evidence="1" id="KW-0472">Membrane</keyword>
<keyword evidence="1" id="KW-0812">Transmembrane</keyword>
<dbReference type="InterPro" id="IPR014509">
    <property type="entry name" value="YjdF-like"/>
</dbReference>
<evidence type="ECO:0000256" key="1">
    <source>
        <dbReference type="SAM" id="Phobius"/>
    </source>
</evidence>
<dbReference type="Pfam" id="PF09997">
    <property type="entry name" value="DUF2238"/>
    <property type="match status" value="1"/>
</dbReference>
<feature type="transmembrane region" description="Helical" evidence="1">
    <location>
        <begin position="179"/>
        <end position="200"/>
    </location>
</feature>